<evidence type="ECO:0000313" key="2">
    <source>
        <dbReference type="Proteomes" id="UP000257109"/>
    </source>
</evidence>
<dbReference type="PANTHER" id="PTHR48475">
    <property type="entry name" value="RIBONUCLEASE H"/>
    <property type="match status" value="1"/>
</dbReference>
<proteinExistence type="predicted"/>
<keyword evidence="2" id="KW-1185">Reference proteome</keyword>
<feature type="non-terminal residue" evidence="1">
    <location>
        <position position="1"/>
    </location>
</feature>
<dbReference type="EMBL" id="QJKJ01009723">
    <property type="protein sequence ID" value="RDX75793.1"/>
    <property type="molecule type" value="Genomic_DNA"/>
</dbReference>
<name>A0A371FCF8_MUCPR</name>
<protein>
    <submittedName>
        <fullName evidence="1">Uncharacterized protein</fullName>
    </submittedName>
</protein>
<dbReference type="AlphaFoldDB" id="A0A371FCF8"/>
<dbReference type="PANTHER" id="PTHR48475:SF1">
    <property type="entry name" value="RNASE H TYPE-1 DOMAIN-CONTAINING PROTEIN"/>
    <property type="match status" value="1"/>
</dbReference>
<organism evidence="1 2">
    <name type="scientific">Mucuna pruriens</name>
    <name type="common">Velvet bean</name>
    <name type="synonym">Dolichos pruriens</name>
    <dbReference type="NCBI Taxonomy" id="157652"/>
    <lineage>
        <taxon>Eukaryota</taxon>
        <taxon>Viridiplantae</taxon>
        <taxon>Streptophyta</taxon>
        <taxon>Embryophyta</taxon>
        <taxon>Tracheophyta</taxon>
        <taxon>Spermatophyta</taxon>
        <taxon>Magnoliopsida</taxon>
        <taxon>eudicotyledons</taxon>
        <taxon>Gunneridae</taxon>
        <taxon>Pentapetalae</taxon>
        <taxon>rosids</taxon>
        <taxon>fabids</taxon>
        <taxon>Fabales</taxon>
        <taxon>Fabaceae</taxon>
        <taxon>Papilionoideae</taxon>
        <taxon>50 kb inversion clade</taxon>
        <taxon>NPAAA clade</taxon>
        <taxon>indigoferoid/millettioid clade</taxon>
        <taxon>Phaseoleae</taxon>
        <taxon>Mucuna</taxon>
    </lineage>
</organism>
<gene>
    <name evidence="1" type="ORF">CR513_44296</name>
</gene>
<accession>A0A371FCF8</accession>
<dbReference type="Proteomes" id="UP000257109">
    <property type="component" value="Unassembled WGS sequence"/>
</dbReference>
<reference evidence="1" key="1">
    <citation type="submission" date="2018-05" db="EMBL/GenBank/DDBJ databases">
        <title>Draft genome of Mucuna pruriens seed.</title>
        <authorList>
            <person name="Nnadi N.E."/>
            <person name="Vos R."/>
            <person name="Hasami M.H."/>
            <person name="Devisetty U.K."/>
            <person name="Aguiy J.C."/>
        </authorList>
    </citation>
    <scope>NUCLEOTIDE SEQUENCE [LARGE SCALE GENOMIC DNA]</scope>
    <source>
        <strain evidence="1">JCA_2017</strain>
    </source>
</reference>
<sequence length="113" mass="13111">MLPYALHGYRTLVRTSTGATPYSLVYGTKVVLLVEVNILSLRVLAEVELSDAEWAKTLCHRQLYQHRIKHAFDRKVRPHRFKKGDLVLRKILPNAKDPRGKWTPNYEGPYIVK</sequence>
<evidence type="ECO:0000313" key="1">
    <source>
        <dbReference type="EMBL" id="RDX75793.1"/>
    </source>
</evidence>
<dbReference type="OrthoDB" id="786061at2759"/>
<comment type="caution">
    <text evidence="1">The sequence shown here is derived from an EMBL/GenBank/DDBJ whole genome shotgun (WGS) entry which is preliminary data.</text>
</comment>